<dbReference type="Pfam" id="PF01300">
    <property type="entry name" value="Sua5_yciO_yrdC"/>
    <property type="match status" value="1"/>
</dbReference>
<protein>
    <recommendedName>
        <fullName evidence="1">YrdC-like domain-containing protein</fullName>
    </recommendedName>
</protein>
<dbReference type="OrthoDB" id="9814580at2"/>
<dbReference type="EMBL" id="QLII01000001">
    <property type="protein sequence ID" value="RAI74645.1"/>
    <property type="molecule type" value="Genomic_DNA"/>
</dbReference>
<dbReference type="AlphaFoldDB" id="A0A327NII5"/>
<dbReference type="Gene3D" id="3.90.870.10">
    <property type="entry name" value="DHBP synthase"/>
    <property type="match status" value="1"/>
</dbReference>
<name>A0A327NII5_9BACT</name>
<reference evidence="2 3" key="1">
    <citation type="submission" date="2018-06" db="EMBL/GenBank/DDBJ databases">
        <title>Spirosoma sp. HMF3257 Genome sequencing and assembly.</title>
        <authorList>
            <person name="Kang H."/>
            <person name="Cha I."/>
            <person name="Kim H."/>
            <person name="Kang J."/>
            <person name="Joh K."/>
        </authorList>
    </citation>
    <scope>NUCLEOTIDE SEQUENCE [LARGE SCALE GENOMIC DNA]</scope>
    <source>
        <strain evidence="2 3">HMF3257</strain>
    </source>
</reference>
<accession>A0A327NII5</accession>
<evidence type="ECO:0000313" key="3">
    <source>
        <dbReference type="Proteomes" id="UP000249016"/>
    </source>
</evidence>
<organism evidence="2 3">
    <name type="scientific">Spirosoma telluris</name>
    <dbReference type="NCBI Taxonomy" id="2183553"/>
    <lineage>
        <taxon>Bacteria</taxon>
        <taxon>Pseudomonadati</taxon>
        <taxon>Bacteroidota</taxon>
        <taxon>Cytophagia</taxon>
        <taxon>Cytophagales</taxon>
        <taxon>Cytophagaceae</taxon>
        <taxon>Spirosoma</taxon>
    </lineage>
</organism>
<comment type="caution">
    <text evidence="2">The sequence shown here is derived from an EMBL/GenBank/DDBJ whole genome shotgun (WGS) entry which is preliminary data.</text>
</comment>
<gene>
    <name evidence="2" type="ORF">HMF3257_10870</name>
</gene>
<dbReference type="Proteomes" id="UP000249016">
    <property type="component" value="Unassembled WGS sequence"/>
</dbReference>
<dbReference type="SUPFAM" id="SSF55821">
    <property type="entry name" value="YrdC/RibB"/>
    <property type="match status" value="1"/>
</dbReference>
<dbReference type="InterPro" id="IPR017945">
    <property type="entry name" value="DHBP_synth_RibB-like_a/b_dom"/>
</dbReference>
<evidence type="ECO:0000313" key="2">
    <source>
        <dbReference type="EMBL" id="RAI74645.1"/>
    </source>
</evidence>
<dbReference type="InterPro" id="IPR006070">
    <property type="entry name" value="Sua5-like_dom"/>
</dbReference>
<sequence>MTLSIRDIAYQLRQGQLIAIADETGWSIAADPVNDAAVAQLMTLRTTMPKDLQPTVLIHNADQLSLYVAKVPDVAYDLVEFAENPLTVIYDQGKNLSTVFWQALAGSTEGSDGVLASEEVAVRRALNADLQRLISSFGRGLLTIPFESLLLPPAAEALVTIRFGMLPGMPKRPRIMRLKVNGEISFIRK</sequence>
<dbReference type="RefSeq" id="WP_111342113.1">
    <property type="nucleotide sequence ID" value="NZ_QLII01000001.1"/>
</dbReference>
<keyword evidence="3" id="KW-1185">Reference proteome</keyword>
<dbReference type="GO" id="GO:0003725">
    <property type="term" value="F:double-stranded RNA binding"/>
    <property type="evidence" value="ECO:0007669"/>
    <property type="project" value="InterPro"/>
</dbReference>
<evidence type="ECO:0000259" key="1">
    <source>
        <dbReference type="Pfam" id="PF01300"/>
    </source>
</evidence>
<proteinExistence type="predicted"/>
<feature type="domain" description="YrdC-like" evidence="1">
    <location>
        <begin position="12"/>
        <end position="138"/>
    </location>
</feature>